<evidence type="ECO:0000313" key="1">
    <source>
        <dbReference type="EMBL" id="GAJ07978.1"/>
    </source>
</evidence>
<dbReference type="EMBL" id="BARW01026667">
    <property type="protein sequence ID" value="GAJ07978.1"/>
    <property type="molecule type" value="Genomic_DNA"/>
</dbReference>
<accession>X1TRP1</accession>
<comment type="caution">
    <text evidence="1">The sequence shown here is derived from an EMBL/GenBank/DDBJ whole genome shotgun (WGS) entry which is preliminary data.</text>
</comment>
<organism evidence="1">
    <name type="scientific">marine sediment metagenome</name>
    <dbReference type="NCBI Taxonomy" id="412755"/>
    <lineage>
        <taxon>unclassified sequences</taxon>
        <taxon>metagenomes</taxon>
        <taxon>ecological metagenomes</taxon>
    </lineage>
</organism>
<sequence>GVLASEVVELDLRNHKRITLWIRSNTVTASGDLQLLLDDHEDCASPLETLNLPALAEDTWAAVTLTLADPSLLGSIISVGLKQTVDLGICIIYLDAIKAISSLPSIGMMGGAVKKDGASELSETDEANSAAEDDMNLLPANTPVADEDGYYFGHLSETFQTLRLKIGVSGEADELTITWKYWDGSDWVALTNVLDNTDSFKAAAGDHDVSFALPTDWAKKTIASISAYWIKADLTVYTAGVSPVQPLGTQSWILGKEE</sequence>
<gene>
    <name evidence="1" type="ORF">S12H4_43450</name>
</gene>
<reference evidence="1" key="1">
    <citation type="journal article" date="2014" name="Front. Microbiol.">
        <title>High frequency of phylogenetically diverse reductive dehalogenase-homologous genes in deep subseafloor sedimentary metagenomes.</title>
        <authorList>
            <person name="Kawai M."/>
            <person name="Futagami T."/>
            <person name="Toyoda A."/>
            <person name="Takaki Y."/>
            <person name="Nishi S."/>
            <person name="Hori S."/>
            <person name="Arai W."/>
            <person name="Tsubouchi T."/>
            <person name="Morono Y."/>
            <person name="Uchiyama I."/>
            <person name="Ito T."/>
            <person name="Fujiyama A."/>
            <person name="Inagaki F."/>
            <person name="Takami H."/>
        </authorList>
    </citation>
    <scope>NUCLEOTIDE SEQUENCE</scope>
    <source>
        <strain evidence="1">Expedition CK06-06</strain>
    </source>
</reference>
<dbReference type="AlphaFoldDB" id="X1TRP1"/>
<protein>
    <submittedName>
        <fullName evidence="1">Uncharacterized protein</fullName>
    </submittedName>
</protein>
<name>X1TRP1_9ZZZZ</name>
<feature type="non-terminal residue" evidence="1">
    <location>
        <position position="1"/>
    </location>
</feature>
<feature type="non-terminal residue" evidence="1">
    <location>
        <position position="258"/>
    </location>
</feature>
<proteinExistence type="predicted"/>